<evidence type="ECO:0000256" key="3">
    <source>
        <dbReference type="ARBA" id="ARBA00013278"/>
    </source>
</evidence>
<dbReference type="GO" id="GO:0046475">
    <property type="term" value="P:glycerophospholipid catabolic process"/>
    <property type="evidence" value="ECO:0007669"/>
    <property type="project" value="TreeGrafter"/>
</dbReference>
<evidence type="ECO:0000259" key="15">
    <source>
        <dbReference type="PROSITE" id="PS50004"/>
    </source>
</evidence>
<evidence type="ECO:0000256" key="12">
    <source>
        <dbReference type="RuleBase" id="RU362102"/>
    </source>
</evidence>
<keyword evidence="8 11" id="KW-0442">Lipid degradation</keyword>
<dbReference type="SMART" id="SM00022">
    <property type="entry name" value="PLAc"/>
    <property type="match status" value="1"/>
</dbReference>
<evidence type="ECO:0000256" key="5">
    <source>
        <dbReference type="ARBA" id="ARBA00022723"/>
    </source>
</evidence>
<feature type="domain" description="PLA2c" evidence="16">
    <location>
        <begin position="1584"/>
        <end position="2088"/>
    </location>
</feature>
<organism evidence="17 18">
    <name type="scientific">Callipepla squamata</name>
    <name type="common">Scaled quail</name>
    <dbReference type="NCBI Taxonomy" id="9009"/>
    <lineage>
        <taxon>Eukaryota</taxon>
        <taxon>Metazoa</taxon>
        <taxon>Chordata</taxon>
        <taxon>Craniata</taxon>
        <taxon>Vertebrata</taxon>
        <taxon>Euteleostomi</taxon>
        <taxon>Archelosauria</taxon>
        <taxon>Archosauria</taxon>
        <taxon>Dinosauria</taxon>
        <taxon>Saurischia</taxon>
        <taxon>Theropoda</taxon>
        <taxon>Coelurosauria</taxon>
        <taxon>Aves</taxon>
        <taxon>Neognathae</taxon>
        <taxon>Galloanserae</taxon>
        <taxon>Galliformes</taxon>
        <taxon>Odontophoridae</taxon>
        <taxon>Callipepla</taxon>
    </lineage>
</organism>
<dbReference type="FunFam" id="2.60.40.150:FF:000030">
    <property type="entry name" value="Phospholipase A2"/>
    <property type="match status" value="2"/>
</dbReference>
<dbReference type="Proteomes" id="UP000198323">
    <property type="component" value="Unassembled WGS sequence"/>
</dbReference>
<dbReference type="CDD" id="cd04036">
    <property type="entry name" value="C2_cPLA2"/>
    <property type="match status" value="2"/>
</dbReference>
<dbReference type="PROSITE" id="PS50004">
    <property type="entry name" value="C2"/>
    <property type="match status" value="2"/>
</dbReference>
<dbReference type="PROSITE" id="PS51210">
    <property type="entry name" value="PLA2C"/>
    <property type="match status" value="3"/>
</dbReference>
<dbReference type="InterPro" id="IPR000008">
    <property type="entry name" value="C2_dom"/>
</dbReference>
<evidence type="ECO:0000256" key="13">
    <source>
        <dbReference type="SAM" id="Coils"/>
    </source>
</evidence>
<evidence type="ECO:0000313" key="18">
    <source>
        <dbReference type="Proteomes" id="UP000198323"/>
    </source>
</evidence>
<dbReference type="InterPro" id="IPR016035">
    <property type="entry name" value="Acyl_Trfase/lysoPLipase"/>
</dbReference>
<feature type="coiled-coil region" evidence="13">
    <location>
        <begin position="169"/>
        <end position="203"/>
    </location>
</feature>
<keyword evidence="4 12" id="KW-0963">Cytoplasm</keyword>
<comment type="catalytic activity">
    <reaction evidence="12">
        <text>a 1,2-diacyl-sn-glycero-3-phosphocholine + H2O = a 1-acyl-sn-glycero-3-phosphocholine + a fatty acid + H(+)</text>
        <dbReference type="Rhea" id="RHEA:15801"/>
        <dbReference type="ChEBI" id="CHEBI:15377"/>
        <dbReference type="ChEBI" id="CHEBI:15378"/>
        <dbReference type="ChEBI" id="CHEBI:28868"/>
        <dbReference type="ChEBI" id="CHEBI:57643"/>
        <dbReference type="ChEBI" id="CHEBI:58168"/>
        <dbReference type="EC" id="3.1.1.4"/>
    </reaction>
</comment>
<feature type="domain" description="C2" evidence="15">
    <location>
        <begin position="1344"/>
        <end position="1464"/>
    </location>
</feature>
<feature type="region of interest" description="Disordered" evidence="14">
    <location>
        <begin position="510"/>
        <end position="564"/>
    </location>
</feature>
<evidence type="ECO:0000256" key="11">
    <source>
        <dbReference type="PROSITE-ProRule" id="PRU00555"/>
    </source>
</evidence>
<evidence type="ECO:0000256" key="14">
    <source>
        <dbReference type="SAM" id="MobiDB-lite"/>
    </source>
</evidence>
<keyword evidence="10" id="KW-0472">Membrane</keyword>
<evidence type="ECO:0000256" key="10">
    <source>
        <dbReference type="ARBA" id="ARBA00023136"/>
    </source>
</evidence>
<dbReference type="GO" id="GO:0005829">
    <property type="term" value="C:cytosol"/>
    <property type="evidence" value="ECO:0007669"/>
    <property type="project" value="UniProtKB-SubCell"/>
</dbReference>
<keyword evidence="6 11" id="KW-0378">Hydrolase</keyword>
<comment type="domain">
    <text evidence="12">The N-terminal C2 domain associates with lipid membranes upon calcium binding.</text>
</comment>
<comment type="caution">
    <text evidence="17">The sequence shown here is derived from an EMBL/GenBank/DDBJ whole genome shotgun (WGS) entry which is preliminary data.</text>
</comment>
<dbReference type="Gene3D" id="3.40.1090.10">
    <property type="entry name" value="Cytosolic phospholipase A2 catalytic domain"/>
    <property type="match status" value="3"/>
</dbReference>
<dbReference type="Gene3D" id="2.60.40.150">
    <property type="entry name" value="C2 domain"/>
    <property type="match status" value="2"/>
</dbReference>
<dbReference type="Pfam" id="PF01735">
    <property type="entry name" value="PLA2_B"/>
    <property type="match status" value="3"/>
</dbReference>
<dbReference type="PANTHER" id="PTHR10728:SF66">
    <property type="entry name" value="PHOSPHOLIPASE A2"/>
    <property type="match status" value="1"/>
</dbReference>
<dbReference type="GO" id="GO:0005509">
    <property type="term" value="F:calcium ion binding"/>
    <property type="evidence" value="ECO:0007669"/>
    <property type="project" value="InterPro"/>
</dbReference>
<dbReference type="STRING" id="9009.A0A226N6Z9"/>
<dbReference type="EMBL" id="MCFN01000169">
    <property type="protein sequence ID" value="OXB63376.1"/>
    <property type="molecule type" value="Genomic_DNA"/>
</dbReference>
<dbReference type="GO" id="GO:0047498">
    <property type="term" value="F:calcium-dependent phospholipase A2 activity"/>
    <property type="evidence" value="ECO:0007669"/>
    <property type="project" value="TreeGrafter"/>
</dbReference>
<dbReference type="SUPFAM" id="SSF52151">
    <property type="entry name" value="FabD/lysophospholipase-like"/>
    <property type="match status" value="3"/>
</dbReference>
<feature type="compositionally biased region" description="Basic and acidic residues" evidence="14">
    <location>
        <begin position="619"/>
        <end position="629"/>
    </location>
</feature>
<keyword evidence="9 11" id="KW-0443">Lipid metabolism</keyword>
<evidence type="ECO:0000313" key="17">
    <source>
        <dbReference type="EMBL" id="OXB63376.1"/>
    </source>
</evidence>
<feature type="region of interest" description="Disordered" evidence="14">
    <location>
        <begin position="590"/>
        <end position="629"/>
    </location>
</feature>
<dbReference type="PANTHER" id="PTHR10728">
    <property type="entry name" value="CYTOSOLIC PHOSPHOLIPASE A2"/>
    <property type="match status" value="1"/>
</dbReference>
<accession>A0A226N6Z9</accession>
<reference evidence="17 18" key="1">
    <citation type="submission" date="2016-07" db="EMBL/GenBank/DDBJ databases">
        <title>Disparate Historic Effective Population Sizes Predicted by Modern Levels of Genome Diversity for the Scaled Quail (Callipepla squamata) and the Northern Bobwhite (Colinus virginianus): Inferences from First and Second Generation Draft Genome Assemblies for Sympatric New World Quail.</title>
        <authorList>
            <person name="Oldeschulte D.L."/>
            <person name="Halley Y.A."/>
            <person name="Bhattarai E.K."/>
            <person name="Brashear W.A."/>
            <person name="Hill J."/>
            <person name="Metz R.P."/>
            <person name="Johnson C.D."/>
            <person name="Rollins D."/>
            <person name="Peterson M.J."/>
            <person name="Bickhart D.M."/>
            <person name="Decker J.E."/>
            <person name="Seabury C.M."/>
        </authorList>
    </citation>
    <scope>NUCLEOTIDE SEQUENCE [LARGE SCALE GENOMIC DNA]</scope>
    <source>
        <strain evidence="17 18">Texas</strain>
        <tissue evidence="17">Leg muscle</tissue>
    </source>
</reference>
<feature type="compositionally biased region" description="Basic and acidic residues" evidence="14">
    <location>
        <begin position="510"/>
        <end position="520"/>
    </location>
</feature>
<evidence type="ECO:0000256" key="9">
    <source>
        <dbReference type="ARBA" id="ARBA00023098"/>
    </source>
</evidence>
<evidence type="ECO:0000256" key="4">
    <source>
        <dbReference type="ARBA" id="ARBA00022490"/>
    </source>
</evidence>
<keyword evidence="13" id="KW-0175">Coiled coil</keyword>
<dbReference type="InterPro" id="IPR002642">
    <property type="entry name" value="LysoPLipase_cat_dom"/>
</dbReference>
<comment type="subcellular location">
    <subcellularLocation>
        <location evidence="2">Cytoplasm</location>
        <location evidence="2">Cytosol</location>
    </subcellularLocation>
    <subcellularLocation>
        <location evidence="1">Membrane</location>
        <topology evidence="1">Peripheral membrane protein</topology>
    </subcellularLocation>
</comment>
<dbReference type="GO" id="GO:0016020">
    <property type="term" value="C:membrane"/>
    <property type="evidence" value="ECO:0007669"/>
    <property type="project" value="UniProtKB-SubCell"/>
</dbReference>
<evidence type="ECO:0000256" key="1">
    <source>
        <dbReference type="ARBA" id="ARBA00004170"/>
    </source>
</evidence>
<feature type="domain" description="C2" evidence="15">
    <location>
        <begin position="616"/>
        <end position="741"/>
    </location>
</feature>
<dbReference type="SMART" id="SM00239">
    <property type="entry name" value="C2"/>
    <property type="match status" value="2"/>
</dbReference>
<name>A0A226N6Z9_CALSU</name>
<dbReference type="InterPro" id="IPR040723">
    <property type="entry name" value="cPLA2_C2"/>
</dbReference>
<keyword evidence="5 12" id="KW-0479">Metal-binding</keyword>
<keyword evidence="7 12" id="KW-0106">Calcium</keyword>
<dbReference type="OrthoDB" id="419768at2759"/>
<feature type="domain" description="PLA2c" evidence="16">
    <location>
        <begin position="190"/>
        <end position="550"/>
    </location>
</feature>
<evidence type="ECO:0000259" key="16">
    <source>
        <dbReference type="PROSITE" id="PS51210"/>
    </source>
</evidence>
<dbReference type="SUPFAM" id="SSF49562">
    <property type="entry name" value="C2 domain (Calcium/lipid-binding domain, CaLB)"/>
    <property type="match status" value="2"/>
</dbReference>
<dbReference type="Pfam" id="PF18695">
    <property type="entry name" value="cPLA2_C2"/>
    <property type="match status" value="3"/>
</dbReference>
<evidence type="ECO:0000256" key="6">
    <source>
        <dbReference type="ARBA" id="ARBA00022801"/>
    </source>
</evidence>
<keyword evidence="18" id="KW-1185">Reference proteome</keyword>
<dbReference type="GO" id="GO:0005544">
    <property type="term" value="F:calcium-dependent phospholipid binding"/>
    <property type="evidence" value="ECO:0007669"/>
    <property type="project" value="TreeGrafter"/>
</dbReference>
<dbReference type="Pfam" id="PF00168">
    <property type="entry name" value="C2"/>
    <property type="match status" value="2"/>
</dbReference>
<sequence length="2088" mass="239296">MAQLVPLDKNILELKVYDENTITKDYLLFTVLFDVAKIQLGETVRLTFQLNPQSREICCLEVLVDNKQKKKETSEKDFVFTVKGSYEQNQTLSLGSPLQPSRPLIFHYLKYGLAELCMALAKKKPHSCLNETVNLHVKSMDWSRNLDVRLEFDLCMQEKNFLHKRRKLVASALKKALNLEQDLQDHEKNNHKLSDERRALTQSQNPLPIYMILNIKEDYSLSEFKEWIEFTPYEVGFLKYGAFIRAEDFGSKFFMGRLMKKLPESRICFMKEGEEPPLPVRSHELETYVVTPECGIMGIVREVLTERVTISKFCNFLKGFQVHNEYLQSKSFCTWKDTVLDNFPNQLTETAEFLRLADTAGYIDISYPPLMRPERKVDVVLHLNYSSGSQTSPLEEASKYFSKQGIPFPKIHLSEEEKKNLKECYFFEDAETPEAPIVVFFPLVNDTFRKYKEPGVERSRAEMAQGNVDVSSLFSPYCVNSFTYTEEQFDNLVSEGIIMQLHICPSPSDYHRDASSDGKLRKTGQPGPMLPMPKECRPGGPGASKGWKICPSFPDKGRNNPTNMSQELLPVEVPESLNYVYPGKTMIPSGTKGLEGEEGSYSLDPYGYSGGAGPQEGGESERSIEPDKGDFKIESSPCYLLTVRVIRMRNLQRVDTLSQADCYVSLWLPTAATEKCRTKTIRNSNDPVWNETFYFRIQSKVKNVLELTVYDEDFATPDDHLLCALFDTARLPIEKTVLLYFKPSSTAKEELEVEFKLETLSGPYESIATNGVLVCRELCCLEVEVNEKQQKKSKKELSLTVKGSFEGTQDIMLGPDGVVSPSGPTKFHYIKYAEPTLDVMLPKKRRYHPWTCRFRTETGSPVLMLNSLPMGMKTTIAEEKRFDLNVKAERCNCSCNQDLDMRFGFDLCSDEKVFLGKRKKYVASALKSVFHLQEDLQDHEVPVVAIITTGGGLKSMTGLYGSLMGLKKLNLLDCVTYISGLSGTTWTMANLYRDAYWSQKDLDSHISEAQKQATKCKMGCFSMDRMKYYNKQLCQRKEEGYRTSFIDLWGLMIEYLLNDGKDPHKLSDQREALCDGQNPLPIYVSVCVRDNYSTQDFKEWVEFTPYEVGLLKYGAFIPAENFGSKFFMGRMLKKLPESRICYLQDEDPVLPTRPHELRTRMYTPPGNLSSALRGALTDRFSVAQHHNFLRGYQLHNDYLENKHFCQWKDTVLDSRPNELMQNPDHLGMIDAGFFINTSSPPLLRQQREVDVIIYLSYTTGSHTSSLDKACKYYSEQKIPFPKISLSEEDKKNLKECYIFQDSDLPGCPIVIFLPLVNDTFQEYKAPGAWFYAVTRRLVLSGSSLAYLLNVSRMDNIESSLCYLLTVRVIRARNIHQADVLSQTDCYVSLWLPTASADKFQTKTIQNCKDPVWNETFYFRIQSQVKNVLELGLYDKDVVTQDDHLFTVYFDIAKLTLGEQVFMHFKCDSQVRSQISSGPPETIITNGVLVSRKICCLEVQVVEKKKKERKSLSKKQFSFKVQGSYEGTQDITLGSDLVFGSPYPARFHYAKYRQPTLDLMLPGKKLLITGLHKDKGFDLHAKAEDCPDHLDVRLGFDLCIQEQDFLCKRQKCVAAALKKVLQLENDLLDHEVCRTPVVAIMTTGGGMRSLTALYGSLQGLKKLHVLDCATYLTGLSGTTWTMSNLYRDADWSQKDLDNQISEARKHMTKCKINSLSLEYLKFYKKQLHQRKREGRKTSFIDLWGLVLESLLHDGKDSHKLSDQQRAIDRGQNPLPIYTAVNVKDNYSTLDFKEWVEFTPYEVGLQKYGVFVRSEDFGSEFFMGRLMKKLPESRICFLEEEEPLLPLKPHELRTRLLTPASPLSSAIRDALTDRFSVAQEHNFLKGLQMHNDYLENRHFCRWKDTVLDTFPNQLTQSEEYLSLVDTGFFINTSIMPLLKPERKVDVILHLNYSAGSQILALDQTCKYCSEQGIPFPKVDLSEEDRKNLKECYLFEDAETSGAPILLFFPLINDTFQNYKAPGQKRSESELEDGKVDLYGRCSSYSTYSVTYTEKAYDRLVQLAEYNILNNEELIMQALHAAVERKREKKK</sequence>
<dbReference type="InterPro" id="IPR035892">
    <property type="entry name" value="C2_domain_sf"/>
</dbReference>
<protein>
    <recommendedName>
        <fullName evidence="3 12">Phospholipase A2</fullName>
        <ecNumber evidence="3 12">3.1.1.4</ecNumber>
    </recommendedName>
</protein>
<dbReference type="InterPro" id="IPR041847">
    <property type="entry name" value="C2_cPLA2"/>
</dbReference>
<feature type="domain" description="PLA2c" evidence="16">
    <location>
        <begin position="894"/>
        <end position="1417"/>
    </location>
</feature>
<evidence type="ECO:0000256" key="8">
    <source>
        <dbReference type="ARBA" id="ARBA00022963"/>
    </source>
</evidence>
<proteinExistence type="predicted"/>
<dbReference type="EC" id="3.1.1.4" evidence="3 12"/>
<gene>
    <name evidence="17" type="ORF">ASZ78_001952</name>
</gene>
<evidence type="ECO:0000256" key="7">
    <source>
        <dbReference type="ARBA" id="ARBA00022837"/>
    </source>
</evidence>
<evidence type="ECO:0000256" key="2">
    <source>
        <dbReference type="ARBA" id="ARBA00004514"/>
    </source>
</evidence>